<dbReference type="Proteomes" id="UP000273307">
    <property type="component" value="Unassembled WGS sequence"/>
</dbReference>
<dbReference type="Pfam" id="PF22234">
    <property type="entry name" value="Rv2466c-like"/>
    <property type="match status" value="1"/>
</dbReference>
<dbReference type="InterPro" id="IPR053977">
    <property type="entry name" value="Rv2466c-like"/>
</dbReference>
<name>A0A498QD34_9MYCO</name>
<dbReference type="EMBL" id="UPHP01000132">
    <property type="protein sequence ID" value="VBA43231.1"/>
    <property type="molecule type" value="Genomic_DNA"/>
</dbReference>
<dbReference type="AlphaFoldDB" id="A0A498QD34"/>
<dbReference type="SUPFAM" id="SSF52833">
    <property type="entry name" value="Thioredoxin-like"/>
    <property type="match status" value="1"/>
</dbReference>
<sequence length="212" mass="22746">MAGKLQKEEQVADVELYIDPVCPFAWAASRWLLDAARKTDTPVTLRQMSLAVLNEGNDLNPKQQQMMARSRRLGRLFAAVGVGHGADAFARLYDAVGTRIHVRGEEMSADEVRQSLAECGLHESLSESLDDATLDEAARQAHQASQDVLGGSAGSPIIAVDGRGFFGPVLTGLPGSDDGVRLLEAILTAAATPEFAVLQRPYHGPPTLEEAR</sequence>
<evidence type="ECO:0000313" key="2">
    <source>
        <dbReference type="Proteomes" id="UP000273307"/>
    </source>
</evidence>
<keyword evidence="2" id="KW-1185">Reference proteome</keyword>
<reference evidence="1 2" key="1">
    <citation type="submission" date="2018-09" db="EMBL/GenBank/DDBJ databases">
        <authorList>
            <person name="Tagini F."/>
        </authorList>
    </citation>
    <scope>NUCLEOTIDE SEQUENCE [LARGE SCALE GENOMIC DNA]</scope>
    <source>
        <strain evidence="1 2">MK136</strain>
    </source>
</reference>
<organism evidence="1 2">
    <name type="scientific">Mycobacterium attenuatum</name>
    <dbReference type="NCBI Taxonomy" id="2341086"/>
    <lineage>
        <taxon>Bacteria</taxon>
        <taxon>Bacillati</taxon>
        <taxon>Actinomycetota</taxon>
        <taxon>Actinomycetes</taxon>
        <taxon>Mycobacteriales</taxon>
        <taxon>Mycobacteriaceae</taxon>
        <taxon>Mycobacterium</taxon>
    </lineage>
</organism>
<accession>A0A498QD34</accession>
<protein>
    <submittedName>
        <fullName evidence="1">Thioredoxin-like reductase</fullName>
    </submittedName>
</protein>
<dbReference type="Gene3D" id="3.40.30.10">
    <property type="entry name" value="Glutaredoxin"/>
    <property type="match status" value="1"/>
</dbReference>
<dbReference type="InterPro" id="IPR036249">
    <property type="entry name" value="Thioredoxin-like_sf"/>
</dbReference>
<proteinExistence type="predicted"/>
<evidence type="ECO:0000313" key="1">
    <source>
        <dbReference type="EMBL" id="VBA43231.1"/>
    </source>
</evidence>
<gene>
    <name evidence="1" type="ORF">LAUMK136_04991</name>
</gene>